<gene>
    <name evidence="2" type="ORF">SAMN06265337_1648</name>
</gene>
<keyword evidence="1" id="KW-0812">Transmembrane</keyword>
<dbReference type="OrthoDB" id="880473at2"/>
<protein>
    <submittedName>
        <fullName evidence="2">Uncharacterized protein</fullName>
    </submittedName>
</protein>
<dbReference type="Proteomes" id="UP000198131">
    <property type="component" value="Unassembled WGS sequence"/>
</dbReference>
<evidence type="ECO:0000256" key="1">
    <source>
        <dbReference type="SAM" id="Phobius"/>
    </source>
</evidence>
<evidence type="ECO:0000313" key="3">
    <source>
        <dbReference type="Proteomes" id="UP000198131"/>
    </source>
</evidence>
<reference evidence="3" key="1">
    <citation type="submission" date="2017-06" db="EMBL/GenBank/DDBJ databases">
        <authorList>
            <person name="Varghese N."/>
            <person name="Submissions S."/>
        </authorList>
    </citation>
    <scope>NUCLEOTIDE SEQUENCE [LARGE SCALE GENOMIC DNA]</scope>
    <source>
        <strain evidence="3">DSM 11116</strain>
    </source>
</reference>
<dbReference type="EMBL" id="FYEW01000001">
    <property type="protein sequence ID" value="SNC66547.1"/>
    <property type="molecule type" value="Genomic_DNA"/>
</dbReference>
<evidence type="ECO:0000313" key="2">
    <source>
        <dbReference type="EMBL" id="SNC66547.1"/>
    </source>
</evidence>
<organism evidence="2 3">
    <name type="scientific">Hymenobacter gelipurpurascens</name>
    <dbReference type="NCBI Taxonomy" id="89968"/>
    <lineage>
        <taxon>Bacteria</taxon>
        <taxon>Pseudomonadati</taxon>
        <taxon>Bacteroidota</taxon>
        <taxon>Cytophagia</taxon>
        <taxon>Cytophagales</taxon>
        <taxon>Hymenobacteraceae</taxon>
        <taxon>Hymenobacter</taxon>
    </lineage>
</organism>
<feature type="transmembrane region" description="Helical" evidence="1">
    <location>
        <begin position="88"/>
        <end position="107"/>
    </location>
</feature>
<keyword evidence="1" id="KW-0472">Membrane</keyword>
<name>A0A212TKI0_9BACT</name>
<proteinExistence type="predicted"/>
<dbReference type="RefSeq" id="WP_141106490.1">
    <property type="nucleotide sequence ID" value="NZ_FYEW01000001.1"/>
</dbReference>
<keyword evidence="1" id="KW-1133">Transmembrane helix</keyword>
<dbReference type="AlphaFoldDB" id="A0A212TKI0"/>
<keyword evidence="3" id="KW-1185">Reference proteome</keyword>
<accession>A0A212TKI0</accession>
<sequence length="212" mass="25060">MDLTYQHPFLYQTHLSLREQSMYVRRSNSQWQPSLELAVPFEEILPLRTEKVRHVPKQRLVGLLFFLVWLGQDILRHPSLDGQLTPEAQVYGGMMLLIVAYCVYGWFNWWNVWQLRTPHLSLTLPDWPSRRAPFQQFAFALEQRAHDYLRQEYADVNPLGPIELQLHRLNWLHRLGVLSKQELQTLSTRLTGRISLDPLTLMGQELETPYVN</sequence>